<feature type="non-terminal residue" evidence="1">
    <location>
        <position position="189"/>
    </location>
</feature>
<sequence>MASSKQNKARIQKNRRAIFEVEAAVTSNRAKTYASRSSVEENRASILKNYTSAFMGNRQLANQNTDDVFRNRKAILATLDPSNDVQANYKESMTNQANLDFLEHRSSLNHAVLSVNEKMVAVNEMLIEINDIIMKSNEGIVKFNENQISQNNKLLAGGLAISKATPARNAERIKKNAARAKAIKAKAAS</sequence>
<reference evidence="1" key="1">
    <citation type="submission" date="2018-05" db="EMBL/GenBank/DDBJ databases">
        <authorList>
            <person name="Lanie J.A."/>
            <person name="Ng W.-L."/>
            <person name="Kazmierczak K.M."/>
            <person name="Andrzejewski T.M."/>
            <person name="Davidsen T.M."/>
            <person name="Wayne K.J."/>
            <person name="Tettelin H."/>
            <person name="Glass J.I."/>
            <person name="Rusch D."/>
            <person name="Podicherti R."/>
            <person name="Tsui H.-C.T."/>
            <person name="Winkler M.E."/>
        </authorList>
    </citation>
    <scope>NUCLEOTIDE SEQUENCE</scope>
</reference>
<organism evidence="1">
    <name type="scientific">marine metagenome</name>
    <dbReference type="NCBI Taxonomy" id="408172"/>
    <lineage>
        <taxon>unclassified sequences</taxon>
        <taxon>metagenomes</taxon>
        <taxon>ecological metagenomes</taxon>
    </lineage>
</organism>
<dbReference type="AlphaFoldDB" id="A0A382SYJ2"/>
<proteinExistence type="predicted"/>
<evidence type="ECO:0000313" key="1">
    <source>
        <dbReference type="EMBL" id="SVD15040.1"/>
    </source>
</evidence>
<dbReference type="EMBL" id="UINC01132615">
    <property type="protein sequence ID" value="SVD15040.1"/>
    <property type="molecule type" value="Genomic_DNA"/>
</dbReference>
<name>A0A382SYJ2_9ZZZZ</name>
<accession>A0A382SYJ2</accession>
<protein>
    <submittedName>
        <fullName evidence="1">Uncharacterized protein</fullName>
    </submittedName>
</protein>
<gene>
    <name evidence="1" type="ORF">METZ01_LOCUS367894</name>
</gene>